<feature type="non-terminal residue" evidence="3">
    <location>
        <position position="1"/>
    </location>
</feature>
<dbReference type="AlphaFoldDB" id="A0A8H7HJL2"/>
<dbReference type="Proteomes" id="UP000602905">
    <property type="component" value="Unassembled WGS sequence"/>
</dbReference>
<evidence type="ECO:0000256" key="1">
    <source>
        <dbReference type="SAM" id="MobiDB-lite"/>
    </source>
</evidence>
<dbReference type="EMBL" id="JACYCD010000466">
    <property type="protein sequence ID" value="KAF8693792.1"/>
    <property type="molecule type" value="Genomic_DNA"/>
</dbReference>
<evidence type="ECO:0000313" key="4">
    <source>
        <dbReference type="Proteomes" id="UP000602905"/>
    </source>
</evidence>
<gene>
    <name evidence="3" type="ORF">RHS03_08344</name>
</gene>
<protein>
    <submittedName>
        <fullName evidence="3">TPR-like protein</fullName>
    </submittedName>
</protein>
<dbReference type="PANTHER" id="PTHR19959:SF119">
    <property type="entry name" value="FUNGAL LIPASE-LIKE DOMAIN-CONTAINING PROTEIN"/>
    <property type="match status" value="1"/>
</dbReference>
<feature type="compositionally biased region" description="Basic and acidic residues" evidence="1">
    <location>
        <begin position="36"/>
        <end position="46"/>
    </location>
</feature>
<dbReference type="SUPFAM" id="SSF48452">
    <property type="entry name" value="TPR-like"/>
    <property type="match status" value="1"/>
</dbReference>
<sequence length="1211" mass="134256">MSLVADYAIPEATNRPTVPEPGDKATCKDLLTTDSILDHQSTKAIDHPQNGSAGSKEVDSKGAASTLNNLNTANECKDVGLPVIPVGENDESPQPNENSKEEAFLKTMLNYFSHDPNMNIQLLSQLLLLIPDNRPDKPSQLNNLAIAYQDRFSLSGEIKDIEASIGCLNNVLKLLPHGHLGYPTSANNLGCAYRGRYERLGEIEDLQKAAFYQEQAISLTSDNNAEKPSWLNNIGNTYQRRFERLDGLEDLKKAIDSKSQAVELTPDDHPRKPTFLCNLGSILKSRFERLGNIEDIDRAIEYQTQAVNLTPDSNEDKALFLNNLGISFQRRSEHLGKTKDLENAIACQVKAISLTSEDHADRLVWLSNLGILYQLRYTAIGNAEDLSRGINHQIEALSLCPDNHYRRPSINLNLGNSFYRRFTRFGAIADIDKAIEHLNLAVSTLPRGHSDLPIWINNLGGFYTSRFTLFGESSDLRRARDCSIHALSLIPDDHPQKPQVLRHLAHTYQAEENPLLIDLAIGCLTRAISLIPDSHISRPSYIQHLGSAHYARYKISEEVNDLDEAIRHQASSLGLVSDTFADKAWWFINLGRSYHCRFDISGNLDDLNNSIAQYNAVILSTPDDNSYRSESYYYLACAYEARSIKCNNQDDLTASIELYQQAAYPATQGWASYITFLAARKWAKLSSLHKLPIAQVAYGQAMGLIPQLLWVGTTITQRYGYLRTMGDLALEAVSHAISLRSFDLALEWLEQGRSIVWNQILQLRTPFNTLKSLDAELANELQIIGNYLESAGSRSTILVSSVGEMLDYKQDAHRHRELASKWDQLITRTRSIPGFEDFLRPKSKAMLMDAAKSGPVVIINVGETQGDALFLSPNSSEIRHLPLAGISRSKAVSLRSQFYPLLQDYALLSRGARGIKRAGYDPRAMFEKLLATLWAEVVGPILNFLGVKEIIPDRELPHITWCTTGELAGLPLHAAGLYDGTHPDAFDLVVSSYTPTISALLKSSTDSSRVTSGILGVGQENTPGFSRISNTIVELANIREKSQGVSIPYLELKDDKATIDAVLSGMEQCDWVHFACHASQKVDDPTNSAFHLYDGSLKLFEITQRAFKNKGLAFLSACQTATGAADLPDEAVHLAAGLLIAGYSGVIATLWSVYDEDAPEVSRDVYTSLLTRGVLDHLQASRALHGAVLKLRAKVGCKNFERWASFVHFGV</sequence>
<dbReference type="InterPro" id="IPR024983">
    <property type="entry name" value="CHAT_dom"/>
</dbReference>
<organism evidence="3 4">
    <name type="scientific">Rhizoctonia solani</name>
    <dbReference type="NCBI Taxonomy" id="456999"/>
    <lineage>
        <taxon>Eukaryota</taxon>
        <taxon>Fungi</taxon>
        <taxon>Dikarya</taxon>
        <taxon>Basidiomycota</taxon>
        <taxon>Agaricomycotina</taxon>
        <taxon>Agaricomycetes</taxon>
        <taxon>Cantharellales</taxon>
        <taxon>Ceratobasidiaceae</taxon>
        <taxon>Rhizoctonia</taxon>
    </lineage>
</organism>
<evidence type="ECO:0000259" key="2">
    <source>
        <dbReference type="Pfam" id="PF12770"/>
    </source>
</evidence>
<dbReference type="OrthoDB" id="9991317at2759"/>
<accession>A0A8H7HJL2</accession>
<name>A0A8H7HJL2_9AGAM</name>
<dbReference type="SUPFAM" id="SSF81901">
    <property type="entry name" value="HCP-like"/>
    <property type="match status" value="1"/>
</dbReference>
<dbReference type="PANTHER" id="PTHR19959">
    <property type="entry name" value="KINESIN LIGHT CHAIN"/>
    <property type="match status" value="1"/>
</dbReference>
<dbReference type="InterPro" id="IPR011990">
    <property type="entry name" value="TPR-like_helical_dom_sf"/>
</dbReference>
<dbReference type="Gene3D" id="1.25.40.10">
    <property type="entry name" value="Tetratricopeptide repeat domain"/>
    <property type="match status" value="3"/>
</dbReference>
<feature type="region of interest" description="Disordered" evidence="1">
    <location>
        <begin position="1"/>
        <end position="63"/>
    </location>
</feature>
<dbReference type="Pfam" id="PF12770">
    <property type="entry name" value="CHAT"/>
    <property type="match status" value="1"/>
</dbReference>
<comment type="caution">
    <text evidence="3">The sequence shown here is derived from an EMBL/GenBank/DDBJ whole genome shotgun (WGS) entry which is preliminary data.</text>
</comment>
<evidence type="ECO:0000313" key="3">
    <source>
        <dbReference type="EMBL" id="KAF8693792.1"/>
    </source>
</evidence>
<reference evidence="3" key="1">
    <citation type="submission" date="2020-09" db="EMBL/GenBank/DDBJ databases">
        <title>Comparative genome analyses of four rice-infecting Rhizoctonia solani isolates reveal extensive enrichment of homogalacturonan modification genes.</title>
        <authorList>
            <person name="Lee D.-Y."/>
            <person name="Jeon J."/>
            <person name="Kim K.-T."/>
            <person name="Cheong K."/>
            <person name="Song H."/>
            <person name="Choi G."/>
            <person name="Ko J."/>
            <person name="Opiyo S.O."/>
            <person name="Zuo S."/>
            <person name="Madhav S."/>
            <person name="Lee Y.-H."/>
            <person name="Wang G.-L."/>
        </authorList>
    </citation>
    <scope>NUCLEOTIDE SEQUENCE</scope>
    <source>
        <strain evidence="3">AG1-IA WGL</strain>
    </source>
</reference>
<proteinExistence type="predicted"/>
<feature type="domain" description="CHAT" evidence="2">
    <location>
        <begin position="928"/>
        <end position="1210"/>
    </location>
</feature>